<evidence type="ECO:0000256" key="1">
    <source>
        <dbReference type="ARBA" id="ARBA00009817"/>
    </source>
</evidence>
<keyword evidence="4" id="KW-1185">Reference proteome</keyword>
<dbReference type="SUPFAM" id="SSF55136">
    <property type="entry name" value="Probable bacterial effector-binding domain"/>
    <property type="match status" value="1"/>
</dbReference>
<dbReference type="InterPro" id="IPR001932">
    <property type="entry name" value="PPM-type_phosphatase-like_dom"/>
</dbReference>
<organism evidence="3 4">
    <name type="scientific">Taxus chinensis</name>
    <name type="common">Chinese yew</name>
    <name type="synonym">Taxus wallichiana var. chinensis</name>
    <dbReference type="NCBI Taxonomy" id="29808"/>
    <lineage>
        <taxon>Eukaryota</taxon>
        <taxon>Viridiplantae</taxon>
        <taxon>Streptophyta</taxon>
        <taxon>Embryophyta</taxon>
        <taxon>Tracheophyta</taxon>
        <taxon>Spermatophyta</taxon>
        <taxon>Pinopsida</taxon>
        <taxon>Pinidae</taxon>
        <taxon>Conifers II</taxon>
        <taxon>Cupressales</taxon>
        <taxon>Taxaceae</taxon>
        <taxon>Taxus</taxon>
    </lineage>
</organism>
<dbReference type="GO" id="GO:0004722">
    <property type="term" value="F:protein serine/threonine phosphatase activity"/>
    <property type="evidence" value="ECO:0007669"/>
    <property type="project" value="InterPro"/>
</dbReference>
<dbReference type="InterPro" id="IPR036457">
    <property type="entry name" value="PPM-type-like_dom_sf"/>
</dbReference>
<protein>
    <recommendedName>
        <fullName evidence="2">PPM-type phosphatase domain-containing protein</fullName>
    </recommendedName>
</protein>
<dbReference type="PROSITE" id="PS51746">
    <property type="entry name" value="PPM_2"/>
    <property type="match status" value="1"/>
</dbReference>
<dbReference type="InterPro" id="IPR015655">
    <property type="entry name" value="PP2C"/>
</dbReference>
<evidence type="ECO:0000313" key="3">
    <source>
        <dbReference type="EMBL" id="KAH9302743.1"/>
    </source>
</evidence>
<proteinExistence type="inferred from homology"/>
<dbReference type="AlphaFoldDB" id="A0AA38CQI8"/>
<dbReference type="InterPro" id="IPR011256">
    <property type="entry name" value="Reg_factor_effector_dom_sf"/>
</dbReference>
<dbReference type="Proteomes" id="UP000824469">
    <property type="component" value="Unassembled WGS sequence"/>
</dbReference>
<dbReference type="PANTHER" id="PTHR47992">
    <property type="entry name" value="PROTEIN PHOSPHATASE"/>
    <property type="match status" value="1"/>
</dbReference>
<dbReference type="Gene3D" id="3.60.40.10">
    <property type="entry name" value="PPM-type phosphatase domain"/>
    <property type="match status" value="1"/>
</dbReference>
<sequence length="175" mass="19825">MPRKFKKAPPKAEEILALEQKRWDVQYVAVRRFGGFVSDYNFGEEASELQENLSGSPWEPSLSLYSVAQYNSPFYDGREEFWVHPSRAIMKAYDKTDKAILRHTPYFARGRSTAVTAILIDVIKLWVANVGESRAIVCQRGRAIRLSIDDELSTEWGSIDNKGGFVSNILGGLVY</sequence>
<reference evidence="3 4" key="1">
    <citation type="journal article" date="2021" name="Nat. Plants">
        <title>The Taxus genome provides insights into paclitaxel biosynthesis.</title>
        <authorList>
            <person name="Xiong X."/>
            <person name="Gou J."/>
            <person name="Liao Q."/>
            <person name="Li Y."/>
            <person name="Zhou Q."/>
            <person name="Bi G."/>
            <person name="Li C."/>
            <person name="Du R."/>
            <person name="Wang X."/>
            <person name="Sun T."/>
            <person name="Guo L."/>
            <person name="Liang H."/>
            <person name="Lu P."/>
            <person name="Wu Y."/>
            <person name="Zhang Z."/>
            <person name="Ro D.K."/>
            <person name="Shang Y."/>
            <person name="Huang S."/>
            <person name="Yan J."/>
        </authorList>
    </citation>
    <scope>NUCLEOTIDE SEQUENCE [LARGE SCALE GENOMIC DNA]</scope>
    <source>
        <strain evidence="3">Ta-2019</strain>
    </source>
</reference>
<comment type="similarity">
    <text evidence="1">Belongs to the HEBP family.</text>
</comment>
<dbReference type="SUPFAM" id="SSF81606">
    <property type="entry name" value="PP2C-like"/>
    <property type="match status" value="1"/>
</dbReference>
<accession>A0AA38CQI8</accession>
<feature type="domain" description="PPM-type phosphatase" evidence="2">
    <location>
        <begin position="1"/>
        <end position="175"/>
    </location>
</feature>
<name>A0AA38CQI8_TAXCH</name>
<dbReference type="EMBL" id="JAHRHJ020000009">
    <property type="protein sequence ID" value="KAH9302743.1"/>
    <property type="molecule type" value="Genomic_DNA"/>
</dbReference>
<evidence type="ECO:0000259" key="2">
    <source>
        <dbReference type="PROSITE" id="PS51746"/>
    </source>
</evidence>
<comment type="caution">
    <text evidence="3">The sequence shown here is derived from an EMBL/GenBank/DDBJ whole genome shotgun (WGS) entry which is preliminary data.</text>
</comment>
<dbReference type="Pfam" id="PF04832">
    <property type="entry name" value="SOUL"/>
    <property type="match status" value="1"/>
</dbReference>
<dbReference type="InterPro" id="IPR006917">
    <property type="entry name" value="SOUL_heme-bd"/>
</dbReference>
<evidence type="ECO:0000313" key="4">
    <source>
        <dbReference type="Proteomes" id="UP000824469"/>
    </source>
</evidence>
<gene>
    <name evidence="3" type="ORF">KI387_014326</name>
</gene>